<evidence type="ECO:0000256" key="6">
    <source>
        <dbReference type="RuleBase" id="RU004296"/>
    </source>
</evidence>
<dbReference type="SUPFAM" id="SSF50494">
    <property type="entry name" value="Trypsin-like serine proteases"/>
    <property type="match status" value="1"/>
</dbReference>
<keyword evidence="4 6" id="KW-0378">Hydrolase</keyword>
<evidence type="ECO:0000256" key="1">
    <source>
        <dbReference type="ARBA" id="ARBA00008764"/>
    </source>
</evidence>
<dbReference type="InterPro" id="IPR001254">
    <property type="entry name" value="Trypsin_dom"/>
</dbReference>
<dbReference type="InterPro" id="IPR043504">
    <property type="entry name" value="Peptidase_S1_PA_chymotrypsin"/>
</dbReference>
<dbReference type="Gene3D" id="2.40.10.10">
    <property type="entry name" value="Trypsin-like serine proteases"/>
    <property type="match status" value="2"/>
</dbReference>
<reference evidence="8" key="1">
    <citation type="journal article" date="2004" name="J. Bacteriol.">
        <title>Cloning and sequence analysis of genes encoding Staphylococcus hyicus exfoliative toxin types A, B, C, and D.</title>
        <authorList>
            <person name="Ahrens P."/>
            <person name="Andresen L.O."/>
        </authorList>
    </citation>
    <scope>NUCLEOTIDE SEQUENCE</scope>
</reference>
<dbReference type="EC" id="3.4.21.-" evidence="6"/>
<dbReference type="AlphaFoldDB" id="Q8GNJ4"/>
<gene>
    <name evidence="9" type="primary">exhD</name>
</gene>
<keyword evidence="5 6" id="KW-0720">Serine protease</keyword>
<dbReference type="RefSeq" id="WP_257070335.1">
    <property type="nucleotide sequence ID" value="NZ_JANIKY010000001.1"/>
</dbReference>
<evidence type="ECO:0000256" key="3">
    <source>
        <dbReference type="ARBA" id="ARBA00022729"/>
    </source>
</evidence>
<sequence>MKNTLLKKTLILLTLTAVAPMSLQALESPIKNNVYASDLSEQEHIEKWNKYNGRNPLGQDYFKKVENTKEYPYQAVGSIFIKQKTVATASVVGKNKIITNYHIAKQAENDPSKVIFRPGLTTDENGVFQRPFGEFTAKSIEEAPFGAGLELAIITLNPNEEGKEIGEVVKPLELGNANAVEPRQKLSLIGYPNEHVQNKMFNQEIEVLSTKNGLKYFGYTESGNSGSPILDGDNSIVGIHVGKSGFDDKRKFLIGTLFDGNLPKLLKEKLNK</sequence>
<dbReference type="InterPro" id="IPR008353">
    <property type="entry name" value="Peptidase_S1B_tx"/>
</dbReference>
<evidence type="ECO:0000313" key="8">
    <source>
        <dbReference type="EMBL" id="AAN32973.1"/>
    </source>
</evidence>
<protein>
    <recommendedName>
        <fullName evidence="6">Serine protease</fullName>
        <ecNumber evidence="6">3.4.21.-</ecNumber>
    </recommendedName>
</protein>
<keyword evidence="2 6" id="KW-0645">Protease</keyword>
<evidence type="ECO:0000256" key="5">
    <source>
        <dbReference type="ARBA" id="ARBA00022825"/>
    </source>
</evidence>
<evidence type="ECO:0000313" key="9">
    <source>
        <dbReference type="EMBL" id="ALN39181.1"/>
    </source>
</evidence>
<dbReference type="GO" id="GO:0006508">
    <property type="term" value="P:proteolysis"/>
    <property type="evidence" value="ECO:0007669"/>
    <property type="project" value="UniProtKB-KW"/>
</dbReference>
<dbReference type="InterPro" id="IPR009003">
    <property type="entry name" value="Peptidase_S1_PA"/>
</dbReference>
<dbReference type="PRINTS" id="PR01774">
    <property type="entry name" value="EXFOLTOXIN"/>
</dbReference>
<name>Q8GNJ4_STAHY</name>
<feature type="chain" id="PRO_5039738266" description="Serine protease" evidence="6">
    <location>
        <begin position="26"/>
        <end position="272"/>
    </location>
</feature>
<dbReference type="Pfam" id="PF00089">
    <property type="entry name" value="Trypsin"/>
    <property type="match status" value="1"/>
</dbReference>
<dbReference type="InterPro" id="IPR008256">
    <property type="entry name" value="Peptidase_S1B"/>
</dbReference>
<comment type="similarity">
    <text evidence="1 6">Belongs to the peptidase S1B family.</text>
</comment>
<feature type="domain" description="Peptidase S1" evidence="7">
    <location>
        <begin position="68"/>
        <end position="249"/>
    </location>
</feature>
<evidence type="ECO:0000256" key="4">
    <source>
        <dbReference type="ARBA" id="ARBA00022801"/>
    </source>
</evidence>
<evidence type="ECO:0000256" key="2">
    <source>
        <dbReference type="ARBA" id="ARBA00022670"/>
    </source>
</evidence>
<dbReference type="GO" id="GO:0004252">
    <property type="term" value="F:serine-type endopeptidase activity"/>
    <property type="evidence" value="ECO:0007669"/>
    <property type="project" value="InterPro"/>
</dbReference>
<keyword evidence="3 6" id="KW-0732">Signal</keyword>
<dbReference type="EMBL" id="AF515456">
    <property type="protein sequence ID" value="AAN32973.1"/>
    <property type="molecule type" value="Genomic_DNA"/>
</dbReference>
<evidence type="ECO:0000259" key="7">
    <source>
        <dbReference type="Pfam" id="PF00089"/>
    </source>
</evidence>
<accession>Q8GNJ4</accession>
<dbReference type="PRINTS" id="PR00839">
    <property type="entry name" value="V8PROTEASE"/>
</dbReference>
<feature type="signal peptide" evidence="6">
    <location>
        <begin position="1"/>
        <end position="25"/>
    </location>
</feature>
<proteinExistence type="inferred from homology"/>
<reference evidence="9" key="2">
    <citation type="submission" date="2015-06" db="EMBL/GenBank/DDBJ databases">
        <title>Genetic comparison of Staphylococcus hyicus from Korea and its antibiotic susceptibility test.</title>
        <authorList>
            <person name="Park J.-E."/>
            <person name="Easwaran M."/>
            <person name="Park J.-W."/>
            <person name="Shin H.-J."/>
        </authorList>
    </citation>
    <scope>NUCLEOTIDE SEQUENCE</scope>
    <source>
        <strain evidence="9">CNU-SH2010</strain>
    </source>
</reference>
<organism evidence="8">
    <name type="scientific">Staphylococcus hyicus</name>
    <dbReference type="NCBI Taxonomy" id="1284"/>
    <lineage>
        <taxon>Bacteria</taxon>
        <taxon>Bacillati</taxon>
        <taxon>Bacillota</taxon>
        <taxon>Bacilli</taxon>
        <taxon>Bacillales</taxon>
        <taxon>Staphylococcaceae</taxon>
        <taxon>Staphylococcus</taxon>
    </lineage>
</organism>
<dbReference type="EMBL" id="KT072731">
    <property type="protein sequence ID" value="ALN39181.1"/>
    <property type="molecule type" value="Genomic_DNA"/>
</dbReference>